<protein>
    <submittedName>
        <fullName evidence="1">Uncharacterized protein</fullName>
    </submittedName>
</protein>
<comment type="caution">
    <text evidence="1">The sequence shown here is derived from an EMBL/GenBank/DDBJ whole genome shotgun (WGS) entry which is preliminary data.</text>
</comment>
<organism evidence="1">
    <name type="scientific">marine sediment metagenome</name>
    <dbReference type="NCBI Taxonomy" id="412755"/>
    <lineage>
        <taxon>unclassified sequences</taxon>
        <taxon>metagenomes</taxon>
        <taxon>ecological metagenomes</taxon>
    </lineage>
</organism>
<dbReference type="AlphaFoldDB" id="X0ZJ58"/>
<dbReference type="EMBL" id="BARS01053060">
    <property type="protein sequence ID" value="GAG48351.1"/>
    <property type="molecule type" value="Genomic_DNA"/>
</dbReference>
<feature type="non-terminal residue" evidence="1">
    <location>
        <position position="1"/>
    </location>
</feature>
<gene>
    <name evidence="1" type="ORF">S01H1_78802</name>
</gene>
<evidence type="ECO:0000313" key="1">
    <source>
        <dbReference type="EMBL" id="GAG48351.1"/>
    </source>
</evidence>
<accession>X0ZJ58</accession>
<reference evidence="1" key="1">
    <citation type="journal article" date="2014" name="Front. Microbiol.">
        <title>High frequency of phylogenetically diverse reductive dehalogenase-homologous genes in deep subseafloor sedimentary metagenomes.</title>
        <authorList>
            <person name="Kawai M."/>
            <person name="Futagami T."/>
            <person name="Toyoda A."/>
            <person name="Takaki Y."/>
            <person name="Nishi S."/>
            <person name="Hori S."/>
            <person name="Arai W."/>
            <person name="Tsubouchi T."/>
            <person name="Morono Y."/>
            <person name="Uchiyama I."/>
            <person name="Ito T."/>
            <person name="Fujiyama A."/>
            <person name="Inagaki F."/>
            <person name="Takami H."/>
        </authorList>
    </citation>
    <scope>NUCLEOTIDE SEQUENCE</scope>
    <source>
        <strain evidence="1">Expedition CK06-06</strain>
    </source>
</reference>
<name>X0ZJ58_9ZZZZ</name>
<proteinExistence type="predicted"/>
<sequence>PFDKGRFNNDEGKLKINYGGAVVNLTVKAVTVKPTLI</sequence>